<accession>A0A6A1V314</accession>
<evidence type="ECO:0000313" key="1">
    <source>
        <dbReference type="EMBL" id="KAB1206616.1"/>
    </source>
</evidence>
<organism evidence="1 2">
    <name type="scientific">Morella rubra</name>
    <name type="common">Chinese bayberry</name>
    <dbReference type="NCBI Taxonomy" id="262757"/>
    <lineage>
        <taxon>Eukaryota</taxon>
        <taxon>Viridiplantae</taxon>
        <taxon>Streptophyta</taxon>
        <taxon>Embryophyta</taxon>
        <taxon>Tracheophyta</taxon>
        <taxon>Spermatophyta</taxon>
        <taxon>Magnoliopsida</taxon>
        <taxon>eudicotyledons</taxon>
        <taxon>Gunneridae</taxon>
        <taxon>Pentapetalae</taxon>
        <taxon>rosids</taxon>
        <taxon>fabids</taxon>
        <taxon>Fagales</taxon>
        <taxon>Myricaceae</taxon>
        <taxon>Morella</taxon>
    </lineage>
</organism>
<proteinExistence type="predicted"/>
<keyword evidence="2" id="KW-1185">Reference proteome</keyword>
<dbReference type="AlphaFoldDB" id="A0A6A1V314"/>
<gene>
    <name evidence="1" type="ORF">CJ030_MR7G002272</name>
</gene>
<reference evidence="1 2" key="1">
    <citation type="journal article" date="2019" name="Plant Biotechnol. J.">
        <title>The red bayberry genome and genetic basis of sex determination.</title>
        <authorList>
            <person name="Jia H.M."/>
            <person name="Jia H.J."/>
            <person name="Cai Q.L."/>
            <person name="Wang Y."/>
            <person name="Zhao H.B."/>
            <person name="Yang W.F."/>
            <person name="Wang G.Y."/>
            <person name="Li Y.H."/>
            <person name="Zhan D.L."/>
            <person name="Shen Y.T."/>
            <person name="Niu Q.F."/>
            <person name="Chang L."/>
            <person name="Qiu J."/>
            <person name="Zhao L."/>
            <person name="Xie H.B."/>
            <person name="Fu W.Y."/>
            <person name="Jin J."/>
            <person name="Li X.W."/>
            <person name="Jiao Y."/>
            <person name="Zhou C.C."/>
            <person name="Tu T."/>
            <person name="Chai C.Y."/>
            <person name="Gao J.L."/>
            <person name="Fan L.J."/>
            <person name="van de Weg E."/>
            <person name="Wang J.Y."/>
            <person name="Gao Z.S."/>
        </authorList>
    </citation>
    <scope>NUCLEOTIDE SEQUENCE [LARGE SCALE GENOMIC DNA]</scope>
    <source>
        <tissue evidence="1">Leaves</tissue>
    </source>
</reference>
<dbReference type="Proteomes" id="UP000516437">
    <property type="component" value="Chromosome 7"/>
</dbReference>
<dbReference type="EMBL" id="RXIC02000025">
    <property type="protein sequence ID" value="KAB1206616.1"/>
    <property type="molecule type" value="Genomic_DNA"/>
</dbReference>
<sequence>MAAVFIAAVTDRCYRQHIAVVTVAANRLHIAAVSMRLLYLVPLAAVLKKIAAIGGAESEDAELSDYTLMALNYLERVDQRKDGKKS</sequence>
<protein>
    <submittedName>
        <fullName evidence="1">Uncharacterized protein</fullName>
    </submittedName>
</protein>
<evidence type="ECO:0000313" key="2">
    <source>
        <dbReference type="Proteomes" id="UP000516437"/>
    </source>
</evidence>
<dbReference type="OrthoDB" id="10549596at2759"/>
<comment type="caution">
    <text evidence="1">The sequence shown here is derived from an EMBL/GenBank/DDBJ whole genome shotgun (WGS) entry which is preliminary data.</text>
</comment>
<name>A0A6A1V314_9ROSI</name>